<dbReference type="CDD" id="cd03801">
    <property type="entry name" value="GT4_PimA-like"/>
    <property type="match status" value="1"/>
</dbReference>
<name>A0ABX8JFJ4_9BACT</name>
<organism evidence="2 3">
    <name type="scientific">Geomonas diazotrophica</name>
    <dbReference type="NCBI Taxonomy" id="2843197"/>
    <lineage>
        <taxon>Bacteria</taxon>
        <taxon>Pseudomonadati</taxon>
        <taxon>Thermodesulfobacteriota</taxon>
        <taxon>Desulfuromonadia</taxon>
        <taxon>Geobacterales</taxon>
        <taxon>Geobacteraceae</taxon>
        <taxon>Geomonas</taxon>
    </lineage>
</organism>
<dbReference type="Pfam" id="PF00534">
    <property type="entry name" value="Glycos_transf_1"/>
    <property type="match status" value="1"/>
</dbReference>
<dbReference type="Proteomes" id="UP000683493">
    <property type="component" value="Chromosome"/>
</dbReference>
<keyword evidence="3" id="KW-1185">Reference proteome</keyword>
<dbReference type="PANTHER" id="PTHR45947:SF3">
    <property type="entry name" value="SULFOQUINOVOSYL TRANSFERASE SQD2"/>
    <property type="match status" value="1"/>
</dbReference>
<evidence type="ECO:0000313" key="3">
    <source>
        <dbReference type="Proteomes" id="UP000683493"/>
    </source>
</evidence>
<evidence type="ECO:0000259" key="1">
    <source>
        <dbReference type="Pfam" id="PF00534"/>
    </source>
</evidence>
<evidence type="ECO:0000313" key="2">
    <source>
        <dbReference type="EMBL" id="QWV95962.1"/>
    </source>
</evidence>
<proteinExistence type="predicted"/>
<feature type="domain" description="Glycosyl transferase family 1" evidence="1">
    <location>
        <begin position="181"/>
        <end position="313"/>
    </location>
</feature>
<dbReference type="InterPro" id="IPR001296">
    <property type="entry name" value="Glyco_trans_1"/>
</dbReference>
<reference evidence="2 3" key="1">
    <citation type="submission" date="2021-06" db="EMBL/GenBank/DDBJ databases">
        <title>Gemonas diversity in paddy soil.</title>
        <authorList>
            <person name="Liu G."/>
        </authorList>
    </citation>
    <scope>NUCLEOTIDE SEQUENCE [LARGE SCALE GENOMIC DNA]</scope>
    <source>
        <strain evidence="2 3">RG29</strain>
    </source>
</reference>
<sequence length="345" mass="38871">MYDYIFITHLPAFYKVNLYNELHKRLKIFVVFVASSSAIRTPDFIGRNCEFEHAVLHEGDFETRPQLSTSLKVFKILSRLKYKKVVVGGWDLVEFWVTVLTNPRCRNVVTVESTLNEGANSSLKQRVKTFFISRIASAFPSGRLHQQLLSSLGFRGASYFTGGVGMFNRVAFQPSPREFSAAFLYVGRLSPEKNLLMLVEVFKELPEFKLTIVGAGPIEQQLKAAAPANVTIITHVPNEEISEVYCSHDVFILPSLREPWGLVIDEALFFGLPVIVSRNVGCHTELISDGVNGLLFDAHDRGELSAAVQKICKPGVYAQMRCNVLAMDFTRRDEEQLQAYERAIL</sequence>
<protein>
    <submittedName>
        <fullName evidence="2">Glycosyltransferase</fullName>
    </submittedName>
</protein>
<dbReference type="PANTHER" id="PTHR45947">
    <property type="entry name" value="SULFOQUINOVOSYL TRANSFERASE SQD2"/>
    <property type="match status" value="1"/>
</dbReference>
<dbReference type="EMBL" id="CP076724">
    <property type="protein sequence ID" value="QWV95962.1"/>
    <property type="molecule type" value="Genomic_DNA"/>
</dbReference>
<gene>
    <name evidence="2" type="ORF">KP005_11255</name>
</gene>
<accession>A0ABX8JFJ4</accession>
<dbReference type="InterPro" id="IPR050194">
    <property type="entry name" value="Glycosyltransferase_grp1"/>
</dbReference>